<evidence type="ECO:0000313" key="1">
    <source>
        <dbReference type="EMBL" id="PWN50208.1"/>
    </source>
</evidence>
<protein>
    <submittedName>
        <fullName evidence="1">Uncharacterized protein</fullName>
    </submittedName>
</protein>
<accession>A0ACD0NWI9</accession>
<name>A0ACD0NWI9_9BASI</name>
<organism evidence="1 2">
    <name type="scientific">Violaceomyces palustris</name>
    <dbReference type="NCBI Taxonomy" id="1673888"/>
    <lineage>
        <taxon>Eukaryota</taxon>
        <taxon>Fungi</taxon>
        <taxon>Dikarya</taxon>
        <taxon>Basidiomycota</taxon>
        <taxon>Ustilaginomycotina</taxon>
        <taxon>Ustilaginomycetes</taxon>
        <taxon>Violaceomycetales</taxon>
        <taxon>Violaceomycetaceae</taxon>
        <taxon>Violaceomyces</taxon>
    </lineage>
</organism>
<keyword evidence="2" id="KW-1185">Reference proteome</keyword>
<dbReference type="EMBL" id="KZ819957">
    <property type="protein sequence ID" value="PWN50208.1"/>
    <property type="molecule type" value="Genomic_DNA"/>
</dbReference>
<evidence type="ECO:0000313" key="2">
    <source>
        <dbReference type="Proteomes" id="UP000245626"/>
    </source>
</evidence>
<dbReference type="Proteomes" id="UP000245626">
    <property type="component" value="Unassembled WGS sequence"/>
</dbReference>
<sequence length="566" mass="61172">MSSKRVPKPRGEQRPSDHKSGPKGEPMTPIPSATLVVLCPRRVNDRSSKGSSILYETLMVQRSARDGSSFRSAVVFPGGALDLADERAVGSVPLKPLENLEDETKYMSSLKLCALRETFEETGLLLIPSGWHSNASSPATVGSPKDRLGPPRSRAIGHEEAGMTLDEWNEIRADVHDDASYFVPFLRKVASKLGFGDHPEHPGLLPEIAPMVHHSNWITPRSVLRPAKRFDAHFFITVLDRPNALVGDGTGGGGGGGGGGEDGKGSTIELSADGTETLSLRLASPEHLMRLALADEIALFPPQFYILADLHAALTSSEPCSLAGIRPLIFDGSSSDPNRGGLQVEARITPVEEEARGLQGRNYSWDRREVDAMGEEKQGSAPAPLTSWISDSEPPLGKAGGSGPPSPVKITAVEPRPFPKLGSMVTLNRDGTAARKGENPSGDEDDTHEPFVFPLVLPGDYQASHSQRERARKGSLVQLGRKDQTMSKRSDDNDDEDPVPARGRSLNRLYVSPRSKSQGGGMTVRGAIRRGVGDLRDFEVGLMLQEKPREDEDEEDADFETSKPKL</sequence>
<reference evidence="1 2" key="1">
    <citation type="journal article" date="2018" name="Mol. Biol. Evol.">
        <title>Broad Genomic Sampling Reveals a Smut Pathogenic Ancestry of the Fungal Clade Ustilaginomycotina.</title>
        <authorList>
            <person name="Kijpornyongpan T."/>
            <person name="Mondo S.J."/>
            <person name="Barry K."/>
            <person name="Sandor L."/>
            <person name="Lee J."/>
            <person name="Lipzen A."/>
            <person name="Pangilinan J."/>
            <person name="LaButti K."/>
            <person name="Hainaut M."/>
            <person name="Henrissat B."/>
            <person name="Grigoriev I.V."/>
            <person name="Spatafora J.W."/>
            <person name="Aime M.C."/>
        </authorList>
    </citation>
    <scope>NUCLEOTIDE SEQUENCE [LARGE SCALE GENOMIC DNA]</scope>
    <source>
        <strain evidence="1 2">SA 807</strain>
    </source>
</reference>
<proteinExistence type="predicted"/>
<gene>
    <name evidence="1" type="ORF">IE53DRAFT_387511</name>
</gene>